<proteinExistence type="predicted"/>
<evidence type="ECO:0000256" key="1">
    <source>
        <dbReference type="SAM" id="Phobius"/>
    </source>
</evidence>
<keyword evidence="1" id="KW-0472">Membrane</keyword>
<dbReference type="AlphaFoldDB" id="A0A847UE68"/>
<organism evidence="2 3">
    <name type="scientific">Halomicrobium mukohataei</name>
    <dbReference type="NCBI Taxonomy" id="57705"/>
    <lineage>
        <taxon>Archaea</taxon>
        <taxon>Methanobacteriati</taxon>
        <taxon>Methanobacteriota</taxon>
        <taxon>Stenosarchaea group</taxon>
        <taxon>Halobacteria</taxon>
        <taxon>Halobacteriales</taxon>
        <taxon>Haloarculaceae</taxon>
        <taxon>Halomicrobium</taxon>
    </lineage>
</organism>
<reference evidence="2" key="1">
    <citation type="submission" date="2019-12" db="EMBL/GenBank/DDBJ databases">
        <title>Whole-genome sequence of Halomicrobium mukohataei pws1.</title>
        <authorList>
            <person name="Verma D.K."/>
            <person name="Gopal K."/>
            <person name="Prasad E.S."/>
        </authorList>
    </citation>
    <scope>NUCLEOTIDE SEQUENCE</scope>
    <source>
        <strain evidence="2">Pws1</strain>
    </source>
</reference>
<dbReference type="GeneID" id="94362858"/>
<dbReference type="EMBL" id="WOYG01000001">
    <property type="protein sequence ID" value="NLV09331.1"/>
    <property type="molecule type" value="Genomic_DNA"/>
</dbReference>
<gene>
    <name evidence="2" type="ORF">GOC74_05220</name>
</gene>
<dbReference type="RefSeq" id="WP_153552173.1">
    <property type="nucleotide sequence ID" value="NZ_WOYG01000001.1"/>
</dbReference>
<sequence length="78" mass="8394">MAGAARQFWLFVIPFIVGFAAVGLLALSFFFPGELYTVDSTGYLLTAIVAVASLGIVVWQSVVSERTVVGGIDEPERR</sequence>
<keyword evidence="1" id="KW-1133">Transmembrane helix</keyword>
<evidence type="ECO:0000313" key="3">
    <source>
        <dbReference type="Proteomes" id="UP000608662"/>
    </source>
</evidence>
<feature type="transmembrane region" description="Helical" evidence="1">
    <location>
        <begin position="43"/>
        <end position="62"/>
    </location>
</feature>
<evidence type="ECO:0008006" key="4">
    <source>
        <dbReference type="Google" id="ProtNLM"/>
    </source>
</evidence>
<accession>A0A847UE68</accession>
<feature type="transmembrane region" description="Helical" evidence="1">
    <location>
        <begin position="7"/>
        <end position="31"/>
    </location>
</feature>
<name>A0A847UE68_9EURY</name>
<protein>
    <recommendedName>
        <fullName evidence="4">Cox cluster protein</fullName>
    </recommendedName>
</protein>
<keyword evidence="1" id="KW-0812">Transmembrane</keyword>
<evidence type="ECO:0000313" key="2">
    <source>
        <dbReference type="EMBL" id="NLV09331.1"/>
    </source>
</evidence>
<dbReference type="OrthoDB" id="227656at2157"/>
<dbReference type="Proteomes" id="UP000608662">
    <property type="component" value="Unassembled WGS sequence"/>
</dbReference>
<comment type="caution">
    <text evidence="2">The sequence shown here is derived from an EMBL/GenBank/DDBJ whole genome shotgun (WGS) entry which is preliminary data.</text>
</comment>